<evidence type="ECO:0000313" key="1">
    <source>
        <dbReference type="EMBL" id="ETW08143.1"/>
    </source>
</evidence>
<proteinExistence type="predicted"/>
<dbReference type="AlphaFoldDB" id="A0A024UR95"/>
<name>A0A024UR95_9STRA</name>
<gene>
    <name evidence="1" type="ORF">H310_02483</name>
</gene>
<sequence length="179" mass="20370">MKRPLVVALCVKCRGYGVDNLTLDPSCTFEYAGKNLCIKHRCPRLQVCGFRCTKHNRSFDLDPKKPRALRICSVCSVNAHDLALANVDMHTYHVQEDVEAFMTALWSSAPEPAKPTPSPLISASAPNLRRIPQHPTRRIPQHPGVRMVYRRLKRRKKPTTRLKHPFHPVVDLTISDDDD</sequence>
<reference evidence="1" key="1">
    <citation type="submission" date="2013-12" db="EMBL/GenBank/DDBJ databases">
        <title>The Genome Sequence of Aphanomyces invadans NJM9701.</title>
        <authorList>
            <consortium name="The Broad Institute Genomics Platform"/>
            <person name="Russ C."/>
            <person name="Tyler B."/>
            <person name="van West P."/>
            <person name="Dieguez-Uribeondo J."/>
            <person name="Young S.K."/>
            <person name="Zeng Q."/>
            <person name="Gargeya S."/>
            <person name="Fitzgerald M."/>
            <person name="Abouelleil A."/>
            <person name="Alvarado L."/>
            <person name="Chapman S.B."/>
            <person name="Gainer-Dewar J."/>
            <person name="Goldberg J."/>
            <person name="Griggs A."/>
            <person name="Gujja S."/>
            <person name="Hansen M."/>
            <person name="Howarth C."/>
            <person name="Imamovic A."/>
            <person name="Ireland A."/>
            <person name="Larimer J."/>
            <person name="McCowan C."/>
            <person name="Murphy C."/>
            <person name="Pearson M."/>
            <person name="Poon T.W."/>
            <person name="Priest M."/>
            <person name="Roberts A."/>
            <person name="Saif S."/>
            <person name="Shea T."/>
            <person name="Sykes S."/>
            <person name="Wortman J."/>
            <person name="Nusbaum C."/>
            <person name="Birren B."/>
        </authorList>
    </citation>
    <scope>NUCLEOTIDE SEQUENCE [LARGE SCALE GENOMIC DNA]</scope>
    <source>
        <strain evidence="1">NJM9701</strain>
    </source>
</reference>
<dbReference type="EMBL" id="KI913954">
    <property type="protein sequence ID" value="ETW08143.1"/>
    <property type="molecule type" value="Genomic_DNA"/>
</dbReference>
<protein>
    <submittedName>
        <fullName evidence="1">Uncharacterized protein</fullName>
    </submittedName>
</protein>
<dbReference type="RefSeq" id="XP_008864236.1">
    <property type="nucleotide sequence ID" value="XM_008866014.1"/>
</dbReference>
<accession>A0A024UR95</accession>
<organism evidence="1">
    <name type="scientific">Aphanomyces invadans</name>
    <dbReference type="NCBI Taxonomy" id="157072"/>
    <lineage>
        <taxon>Eukaryota</taxon>
        <taxon>Sar</taxon>
        <taxon>Stramenopiles</taxon>
        <taxon>Oomycota</taxon>
        <taxon>Saprolegniomycetes</taxon>
        <taxon>Saprolegniales</taxon>
        <taxon>Verrucalvaceae</taxon>
        <taxon>Aphanomyces</taxon>
    </lineage>
</organism>
<dbReference type="VEuPathDB" id="FungiDB:H310_02483"/>
<dbReference type="GeneID" id="20079533"/>